<dbReference type="EMBL" id="FNRM01000001">
    <property type="protein sequence ID" value="SEA02024.1"/>
    <property type="molecule type" value="Genomic_DNA"/>
</dbReference>
<gene>
    <name evidence="1" type="ORF">SAMN04488051_101362</name>
</gene>
<dbReference type="AlphaFoldDB" id="A0A1H3XTT9"/>
<sequence>MDGKPLVEKAFLESQKKPYCDFDFLLFFVDIDFDYIHQKQLNLHNSFIYNAYCSEEKKLHYNDLECYLLNTSALAKVLANFDIEPYEVDTIRDKLKTGSRAIGSLRAADYIAQRKFGLSKSILNGLEIDDYFDPSNIFINLKEIKQDLPRWSNYKEHVEDLVSIAEKLDRETPNDWSLSRGHDVTKMLSMHLETRSRRKVTTESIEMMLRLACEKFEFENSPMGKRFIKTACVAA</sequence>
<evidence type="ECO:0000313" key="1">
    <source>
        <dbReference type="EMBL" id="SEA02024.1"/>
    </source>
</evidence>
<organism evidence="1 2">
    <name type="scientific">Alkalimonas amylolytica</name>
    <dbReference type="NCBI Taxonomy" id="152573"/>
    <lineage>
        <taxon>Bacteria</taxon>
        <taxon>Pseudomonadati</taxon>
        <taxon>Pseudomonadota</taxon>
        <taxon>Gammaproteobacteria</taxon>
        <taxon>Alkalimonas</taxon>
    </lineage>
</organism>
<dbReference type="Proteomes" id="UP000198773">
    <property type="component" value="Unassembled WGS sequence"/>
</dbReference>
<protein>
    <submittedName>
        <fullName evidence="1">Uncharacterized protein</fullName>
    </submittedName>
</protein>
<keyword evidence="2" id="KW-1185">Reference proteome</keyword>
<proteinExistence type="predicted"/>
<accession>A0A1H3XTT9</accession>
<evidence type="ECO:0000313" key="2">
    <source>
        <dbReference type="Proteomes" id="UP000198773"/>
    </source>
</evidence>
<reference evidence="1 2" key="1">
    <citation type="submission" date="2016-10" db="EMBL/GenBank/DDBJ databases">
        <authorList>
            <person name="de Groot N.N."/>
        </authorList>
    </citation>
    <scope>NUCLEOTIDE SEQUENCE [LARGE SCALE GENOMIC DNA]</scope>
    <source>
        <strain evidence="1 2">CGMCC 1.3430</strain>
    </source>
</reference>
<name>A0A1H3XTT9_ALKAM</name>